<dbReference type="PANTHER" id="PTHR46082:SF11">
    <property type="entry name" value="AAA+ ATPASE DOMAIN-CONTAINING PROTEIN-RELATED"/>
    <property type="match status" value="1"/>
</dbReference>
<feature type="region of interest" description="Disordered" evidence="1">
    <location>
        <begin position="388"/>
        <end position="409"/>
    </location>
</feature>
<evidence type="ECO:0000313" key="3">
    <source>
        <dbReference type="EMBL" id="PKY05661.1"/>
    </source>
</evidence>
<dbReference type="EMBL" id="MSFM01000004">
    <property type="protein sequence ID" value="PKY05661.1"/>
    <property type="molecule type" value="Genomic_DNA"/>
</dbReference>
<dbReference type="InterPro" id="IPR035994">
    <property type="entry name" value="Nucleoside_phosphorylase_sf"/>
</dbReference>
<proteinExistence type="predicted"/>
<sequence length="1689" mass="188373">MFHGGFSDPRHDLYTVGWICTLYIDLVVARAMLDEIHEPLPMCTDDSNVYVLGNINQHNVVVACLPVGQYGVGLVAKVATNMSRTFPRIGACLMVGIGGGVPSDTADLRLGDVVVGTRVMQLDHDKVDDDGHLLPTAPRLPPQYFASAVSALRATHELHPSRIPTILQQKLASLPAFHRPDIPDRLFDATYVHESVDHGCDACDPSKLVRRGSRRGDKFMIHYGAIASGFLVIKSGTTRDYVAQRLKVICFELETTDLIDNFPCLPIRGICDYSDSHRSREWQKYAAATAAAYARELIEELPMTDATCMHDPSKVSLELGDCWSVLLTPTIRSSYEITGRIPQTERTSIAPPTDSGYASTTHQKVLYEEEYRTEYLHDVQNIASAEGFSSSPAAASPRNAKHDHGNDTESIYTAGPGISPSGLQGYISELVDDLSAKVQYDQDSQRLSDRVHSVLPRLLKAFAIKFGQFGSTQMHRDIMVFIRRYREEIASSLRTRYLEDGQTTSQDSAHDVTKMHLDDIMDLWHQNLEGPNYDVGNPPDDNGSEISSVDDSVPLAEDHDEDLPGLAAYKELITSNPMYEWLLGSIRRELNLHPAEPNAQNDIRNGILSILPSSRTVSRYDQPRIYQAKFTLNWDPMAFVKEQEYDMSKEGFLGKVVTITGSSQDAEAMTCLQYLHQTWHSYGINLLQLVKATLMNDPGYEYRCVLPDKTELAAWVEDENFIVEATGIEDSIAEIGEQLAWLGSALRSSPHDSKISYCTPFLDSASVENPSSPTPQAAYITKVSYFIDFRFVDEEHVSPPSSIGQCWHHLFRNPTVVTGFPIPYRSKQGTGLEIPLNILAGLVQANHIDVFGGRLFIKGFSSLLIPTEYIRDQGQIIWHLLYNVNGERISYLDGIEAHGGHITLADLEMSRHIIGWCSDARCFAGSAEANYSINRSWLRRPSSLCSLSNTFVSAGRLITGGDETIYGNKDLPYRIVRDEYIQNLSWVAKQYVVLWDAGERRGWLVNGACALLHLLLASLHFNKTDPLGFAFRLDPTDIKSPEETFTPRSAMEVLLNPDNLSLELYHTKEGEDVETRIPPVRIRDRINQLYNVLSKIMDHQADIMRRPSQARRDMSRGNLEGWDFKDLATYEDPLYPRACKIRTKGKCWVDLTRAIRAPTLFGTGFGEILRPVDTSTSCCYWSRLPRGKSYLAVSDGDLANIIDQFGNPNSNPVRLTHDLIWCNYANNAPRACKCVGSPEKTGHSELAQVILPSHLRKRIPKSHDSRSKSWGNGAVVFGYNRDLPWSWKDTGFPEQGEEASSSSEDSGWDSDDAVHDSGIGTSLLPPTPAEGSRELPLSTSQPEGMTHEDYEVGIVCALSKELLAVRALFDSTHPELGKYGNDPNCYCLGRIKRFNVVAAGLPQDDHGTNSATNVVSHLIRTFQRLKFCLVVGIGGGVPSAVSDIRLGDVVVGTGVIQVDKGKWIQDSEFQMTADKKQPPSFLRAVITKIQSDCSVSFNSSLNPLLDSINLIASRKPEYQYPGTDRDMLFDTNHVHVKDALTCDNCTGTRWPRVRQHDGPSVFYGLIASGSQLVRDAKHRDRSGKENVICFEMEAAGVMRTTTNCLVIRGISDYADSHKNDMWQEYAAATAAAYAKFFLSHMPESLDEFAVRVPSRLEAQAETVHLQKQKRAAPRSDYDPPLMFKRSRRY</sequence>
<dbReference type="Pfam" id="PF01048">
    <property type="entry name" value="PNP_UDP_1"/>
    <property type="match status" value="1"/>
</dbReference>
<dbReference type="InterPro" id="IPR053137">
    <property type="entry name" value="NLR-like"/>
</dbReference>
<feature type="region of interest" description="Disordered" evidence="1">
    <location>
        <begin position="1288"/>
        <end position="1344"/>
    </location>
</feature>
<feature type="domain" description="Nucleoside phosphorylase" evidence="2">
    <location>
        <begin position="1352"/>
        <end position="1631"/>
    </location>
</feature>
<keyword evidence="4" id="KW-1185">Reference proteome</keyword>
<evidence type="ECO:0000313" key="4">
    <source>
        <dbReference type="Proteomes" id="UP000234254"/>
    </source>
</evidence>
<feature type="region of interest" description="Disordered" evidence="1">
    <location>
        <begin position="529"/>
        <end position="550"/>
    </location>
</feature>
<dbReference type="GO" id="GO:0003824">
    <property type="term" value="F:catalytic activity"/>
    <property type="evidence" value="ECO:0007669"/>
    <property type="project" value="InterPro"/>
</dbReference>
<dbReference type="OrthoDB" id="1658288at2759"/>
<dbReference type="VEuPathDB" id="FungiDB:P168DRAFT_266342"/>
<organism evidence="3 4">
    <name type="scientific">Aspergillus campestris (strain IBT 28561)</name>
    <dbReference type="NCBI Taxonomy" id="1392248"/>
    <lineage>
        <taxon>Eukaryota</taxon>
        <taxon>Fungi</taxon>
        <taxon>Dikarya</taxon>
        <taxon>Ascomycota</taxon>
        <taxon>Pezizomycotina</taxon>
        <taxon>Eurotiomycetes</taxon>
        <taxon>Eurotiomycetidae</taxon>
        <taxon>Eurotiales</taxon>
        <taxon>Aspergillaceae</taxon>
        <taxon>Aspergillus</taxon>
        <taxon>Aspergillus subgen. Circumdati</taxon>
    </lineage>
</organism>
<dbReference type="GeneID" id="36542487"/>
<comment type="caution">
    <text evidence="3">The sequence shown here is derived from an EMBL/GenBank/DDBJ whole genome shotgun (WGS) entry which is preliminary data.</text>
</comment>
<dbReference type="InterPro" id="IPR000845">
    <property type="entry name" value="Nucleoside_phosphorylase_d"/>
</dbReference>
<dbReference type="RefSeq" id="XP_024694255.1">
    <property type="nucleotide sequence ID" value="XM_024834963.1"/>
</dbReference>
<name>A0A2I1D707_ASPC2</name>
<dbReference type="PANTHER" id="PTHR46082">
    <property type="entry name" value="ATP/GTP-BINDING PROTEIN-RELATED"/>
    <property type="match status" value="1"/>
</dbReference>
<accession>A0A2I1D707</accession>
<feature type="region of interest" description="Disordered" evidence="1">
    <location>
        <begin position="338"/>
        <end position="361"/>
    </location>
</feature>
<protein>
    <submittedName>
        <fullName evidence="3">Purine and uridine phosphorylase</fullName>
    </submittedName>
</protein>
<reference evidence="3" key="1">
    <citation type="submission" date="2016-12" db="EMBL/GenBank/DDBJ databases">
        <title>The genomes of Aspergillus section Nigri reveals drivers in fungal speciation.</title>
        <authorList>
            <consortium name="DOE Joint Genome Institute"/>
            <person name="Vesth T.C."/>
            <person name="Nybo J."/>
            <person name="Theobald S."/>
            <person name="Brandl J."/>
            <person name="Frisvad J.C."/>
            <person name="Nielsen K.F."/>
            <person name="Lyhne E.K."/>
            <person name="Kogle M.E."/>
            <person name="Kuo A."/>
            <person name="Riley R."/>
            <person name="Clum A."/>
            <person name="Nolan M."/>
            <person name="Lipzen A."/>
            <person name="Salamov A."/>
            <person name="Henrissat B."/>
            <person name="Wiebenga A."/>
            <person name="De vries R.P."/>
            <person name="Grigoriev I.V."/>
            <person name="Mortensen U.H."/>
            <person name="Andersen M.R."/>
            <person name="Baker S.E."/>
        </authorList>
    </citation>
    <scope>NUCLEOTIDE SEQUENCE</scope>
    <source>
        <strain evidence="3">IBT 28561</strain>
    </source>
</reference>
<dbReference type="Proteomes" id="UP000234254">
    <property type="component" value="Unassembled WGS sequence"/>
</dbReference>
<evidence type="ECO:0000256" key="1">
    <source>
        <dbReference type="SAM" id="MobiDB-lite"/>
    </source>
</evidence>
<gene>
    <name evidence="3" type="ORF">P168DRAFT_266342</name>
</gene>
<dbReference type="SUPFAM" id="SSF53167">
    <property type="entry name" value="Purine and uridine phosphorylases"/>
    <property type="match status" value="2"/>
</dbReference>
<dbReference type="Gene3D" id="3.40.50.1580">
    <property type="entry name" value="Nucleoside phosphorylase domain"/>
    <property type="match status" value="2"/>
</dbReference>
<dbReference type="GO" id="GO:0009116">
    <property type="term" value="P:nucleoside metabolic process"/>
    <property type="evidence" value="ECO:0007669"/>
    <property type="project" value="InterPro"/>
</dbReference>
<evidence type="ECO:0000259" key="2">
    <source>
        <dbReference type="Pfam" id="PF01048"/>
    </source>
</evidence>